<evidence type="ECO:0000313" key="10">
    <source>
        <dbReference type="Proteomes" id="UP000824076"/>
    </source>
</evidence>
<evidence type="ECO:0000313" key="9">
    <source>
        <dbReference type="EMBL" id="HIU38916.1"/>
    </source>
</evidence>
<keyword evidence="1 7" id="KW-0444">Lipid biosynthesis</keyword>
<dbReference type="HAMAP" id="MF_00523">
    <property type="entry name" value="LpxD"/>
    <property type="match status" value="1"/>
</dbReference>
<reference evidence="9" key="1">
    <citation type="submission" date="2020-10" db="EMBL/GenBank/DDBJ databases">
        <authorList>
            <person name="Gilroy R."/>
        </authorList>
    </citation>
    <scope>NUCLEOTIDE SEQUENCE</scope>
    <source>
        <strain evidence="9">17073</strain>
    </source>
</reference>
<keyword evidence="5 7" id="KW-0443">Lipid metabolism</keyword>
<dbReference type="Pfam" id="PF00132">
    <property type="entry name" value="Hexapep"/>
    <property type="match status" value="2"/>
</dbReference>
<dbReference type="GO" id="GO:0009245">
    <property type="term" value="P:lipid A biosynthetic process"/>
    <property type="evidence" value="ECO:0007669"/>
    <property type="project" value="UniProtKB-UniRule"/>
</dbReference>
<proteinExistence type="inferred from homology"/>
<dbReference type="EMBL" id="DVMS01000131">
    <property type="protein sequence ID" value="HIU38916.1"/>
    <property type="molecule type" value="Genomic_DNA"/>
</dbReference>
<protein>
    <recommendedName>
        <fullName evidence="7">UDP-3-O-acylglucosamine N-acyltransferase</fullName>
        <ecNumber evidence="7">2.3.1.191</ecNumber>
    </recommendedName>
</protein>
<dbReference type="SUPFAM" id="SSF51161">
    <property type="entry name" value="Trimeric LpxA-like enzymes"/>
    <property type="match status" value="1"/>
</dbReference>
<comment type="function">
    <text evidence="7">Catalyzes the N-acylation of UDP-3-O-acylglucosamine using 3-hydroxyacyl-ACP as the acyl donor. Is involved in the biosynthesis of lipid A, a phosphorylated glycolipid that anchors the lipopolysaccharide to the outer membrane of the cell.</text>
</comment>
<evidence type="ECO:0000256" key="3">
    <source>
        <dbReference type="ARBA" id="ARBA00022679"/>
    </source>
</evidence>
<dbReference type="InterPro" id="IPR011004">
    <property type="entry name" value="Trimer_LpxA-like_sf"/>
</dbReference>
<sequence length="348" mass="36957">MELTAAQLATLVRGEIEGDASVKVSAYSKIEEAKAGSLSFLANPKYTHYVYNTEASVLLVRKDFVAEHPVKATLIRVDDPYAALADLLEMAQKAVPEKCGVEQPSFVSKSATIPEDAYIGAFAYIGENARIGKKAKIHPQCYVGDNVEIGEGTILYAGVKVYAGCKIGAHCIVHSGAVIGADGFGFAPEGESYKKIEQIGNVVIEDNVEIGANTTIDRATMGSTIIRKGVKLDNLIQIAHNVEIGENTVMAAQSGVAGSAKLGRHNMVGGQVGFAGHIKIGDFNQFGAQSGVHSAIGNGRTLLGYPAVDARIFMKQAAYLKRLGEMASDIAKLKKELETLKNGEKQAD</sequence>
<comment type="similarity">
    <text evidence="7">Belongs to the transferase hexapeptide repeat family. LpxD subfamily.</text>
</comment>
<evidence type="ECO:0000256" key="5">
    <source>
        <dbReference type="ARBA" id="ARBA00023098"/>
    </source>
</evidence>
<keyword evidence="6 7" id="KW-0012">Acyltransferase</keyword>
<comment type="catalytic activity">
    <reaction evidence="7">
        <text>a UDP-3-O-[(3R)-3-hydroxyacyl]-alpha-D-glucosamine + a (3R)-hydroxyacyl-[ACP] = a UDP-2-N,3-O-bis[(3R)-3-hydroxyacyl]-alpha-D-glucosamine + holo-[ACP] + H(+)</text>
        <dbReference type="Rhea" id="RHEA:53836"/>
        <dbReference type="Rhea" id="RHEA-COMP:9685"/>
        <dbReference type="Rhea" id="RHEA-COMP:9945"/>
        <dbReference type="ChEBI" id="CHEBI:15378"/>
        <dbReference type="ChEBI" id="CHEBI:64479"/>
        <dbReference type="ChEBI" id="CHEBI:78827"/>
        <dbReference type="ChEBI" id="CHEBI:137740"/>
        <dbReference type="ChEBI" id="CHEBI:137748"/>
        <dbReference type="EC" id="2.3.1.191"/>
    </reaction>
</comment>
<dbReference type="PANTHER" id="PTHR43378">
    <property type="entry name" value="UDP-3-O-ACYLGLUCOSAMINE N-ACYLTRANSFERASE"/>
    <property type="match status" value="1"/>
</dbReference>
<dbReference type="InterPro" id="IPR018357">
    <property type="entry name" value="Hexapep_transf_CS"/>
</dbReference>
<dbReference type="Proteomes" id="UP000824076">
    <property type="component" value="Unassembled WGS sequence"/>
</dbReference>
<feature type="domain" description="UDP-3-O-[3-hydroxymyristoyl] glucosamine N-acyltransferase non-repeat region" evidence="8">
    <location>
        <begin position="22"/>
        <end position="89"/>
    </location>
</feature>
<accession>A0A9D1ILT6</accession>
<dbReference type="GO" id="GO:0016410">
    <property type="term" value="F:N-acyltransferase activity"/>
    <property type="evidence" value="ECO:0007669"/>
    <property type="project" value="InterPro"/>
</dbReference>
<feature type="active site" description="Proton acceptor" evidence="7">
    <location>
        <position position="240"/>
    </location>
</feature>
<dbReference type="GO" id="GO:0016020">
    <property type="term" value="C:membrane"/>
    <property type="evidence" value="ECO:0007669"/>
    <property type="project" value="GOC"/>
</dbReference>
<dbReference type="NCBIfam" id="TIGR01853">
    <property type="entry name" value="lipid_A_lpxD"/>
    <property type="match status" value="1"/>
</dbReference>
<evidence type="ECO:0000256" key="1">
    <source>
        <dbReference type="ARBA" id="ARBA00022516"/>
    </source>
</evidence>
<evidence type="ECO:0000256" key="7">
    <source>
        <dbReference type="HAMAP-Rule" id="MF_00523"/>
    </source>
</evidence>
<keyword evidence="2 7" id="KW-0441">Lipid A biosynthesis</keyword>
<dbReference type="CDD" id="cd03352">
    <property type="entry name" value="LbH_LpxD"/>
    <property type="match status" value="1"/>
</dbReference>
<evidence type="ECO:0000259" key="8">
    <source>
        <dbReference type="Pfam" id="PF04613"/>
    </source>
</evidence>
<evidence type="ECO:0000256" key="4">
    <source>
        <dbReference type="ARBA" id="ARBA00022737"/>
    </source>
</evidence>
<dbReference type="Gene3D" id="2.160.10.10">
    <property type="entry name" value="Hexapeptide repeat proteins"/>
    <property type="match status" value="1"/>
</dbReference>
<dbReference type="Pfam" id="PF04613">
    <property type="entry name" value="LpxD"/>
    <property type="match status" value="1"/>
</dbReference>
<gene>
    <name evidence="7 9" type="primary">lpxD</name>
    <name evidence="9" type="ORF">IAD18_04545</name>
</gene>
<dbReference type="EC" id="2.3.1.191" evidence="7"/>
<evidence type="ECO:0000256" key="2">
    <source>
        <dbReference type="ARBA" id="ARBA00022556"/>
    </source>
</evidence>
<comment type="subunit">
    <text evidence="7">Homotrimer.</text>
</comment>
<keyword evidence="4 7" id="KW-0677">Repeat</keyword>
<evidence type="ECO:0000256" key="6">
    <source>
        <dbReference type="ARBA" id="ARBA00023315"/>
    </source>
</evidence>
<dbReference type="Gene3D" id="3.40.1390.10">
    <property type="entry name" value="MurE/MurF, N-terminal domain"/>
    <property type="match status" value="1"/>
</dbReference>
<keyword evidence="3 7" id="KW-0808">Transferase</keyword>
<dbReference type="GO" id="GO:0103118">
    <property type="term" value="F:UDP-3-O-[(3R)-3-hydroxyacyl]-glucosamine N-acyltransferase activity"/>
    <property type="evidence" value="ECO:0007669"/>
    <property type="project" value="UniProtKB-EC"/>
</dbReference>
<dbReference type="PANTHER" id="PTHR43378:SF2">
    <property type="entry name" value="UDP-3-O-ACYLGLUCOSAMINE N-ACYLTRANSFERASE 1, MITOCHONDRIAL-RELATED"/>
    <property type="match status" value="1"/>
</dbReference>
<dbReference type="InterPro" id="IPR007691">
    <property type="entry name" value="LpxD"/>
</dbReference>
<dbReference type="AlphaFoldDB" id="A0A9D1ILT6"/>
<dbReference type="InterPro" id="IPR020573">
    <property type="entry name" value="UDP_GlcNAc_AcTrfase_non-rep"/>
</dbReference>
<name>A0A9D1ILT6_9BACT</name>
<comment type="caution">
    <text evidence="9">The sequence shown here is derived from an EMBL/GenBank/DDBJ whole genome shotgun (WGS) entry which is preliminary data.</text>
</comment>
<reference evidence="9" key="2">
    <citation type="journal article" date="2021" name="PeerJ">
        <title>Extensive microbial diversity within the chicken gut microbiome revealed by metagenomics and culture.</title>
        <authorList>
            <person name="Gilroy R."/>
            <person name="Ravi A."/>
            <person name="Getino M."/>
            <person name="Pursley I."/>
            <person name="Horton D.L."/>
            <person name="Alikhan N.F."/>
            <person name="Baker D."/>
            <person name="Gharbi K."/>
            <person name="Hall N."/>
            <person name="Watson M."/>
            <person name="Adriaenssens E.M."/>
            <person name="Foster-Nyarko E."/>
            <person name="Jarju S."/>
            <person name="Secka A."/>
            <person name="Antonio M."/>
            <person name="Oren A."/>
            <person name="Chaudhuri R.R."/>
            <person name="La Ragione R."/>
            <person name="Hildebrand F."/>
            <person name="Pallen M.J."/>
        </authorList>
    </citation>
    <scope>NUCLEOTIDE SEQUENCE</scope>
    <source>
        <strain evidence="9">17073</strain>
    </source>
</reference>
<dbReference type="InterPro" id="IPR001451">
    <property type="entry name" value="Hexapep"/>
</dbReference>
<comment type="pathway">
    <text evidence="7">Bacterial outer membrane biogenesis; LPS lipid A biosynthesis.</text>
</comment>
<dbReference type="PROSITE" id="PS00101">
    <property type="entry name" value="HEXAPEP_TRANSFERASES"/>
    <property type="match status" value="1"/>
</dbReference>
<organism evidence="9 10">
    <name type="scientific">Candidatus Limisoma intestinavium</name>
    <dbReference type="NCBI Taxonomy" id="2840856"/>
    <lineage>
        <taxon>Bacteria</taxon>
        <taxon>Pseudomonadati</taxon>
        <taxon>Bacteroidota</taxon>
        <taxon>Bacteroidia</taxon>
        <taxon>Bacteroidales</taxon>
        <taxon>Candidatus Limisoma</taxon>
    </lineage>
</organism>
<dbReference type="NCBIfam" id="NF002060">
    <property type="entry name" value="PRK00892.1"/>
    <property type="match status" value="1"/>
</dbReference>